<evidence type="ECO:0000256" key="2">
    <source>
        <dbReference type="ARBA" id="ARBA00022908"/>
    </source>
</evidence>
<accession>A0A366LJC6</accession>
<dbReference type="GO" id="GO:0003677">
    <property type="term" value="F:DNA binding"/>
    <property type="evidence" value="ECO:0007669"/>
    <property type="project" value="UniProtKB-UniRule"/>
</dbReference>
<dbReference type="InterPro" id="IPR004107">
    <property type="entry name" value="Integrase_SAM-like_N"/>
</dbReference>
<feature type="domain" description="Tyr recombinase" evidence="6">
    <location>
        <begin position="167"/>
        <end position="354"/>
    </location>
</feature>
<dbReference type="InterPro" id="IPR011010">
    <property type="entry name" value="DNA_brk_join_enz"/>
</dbReference>
<dbReference type="SUPFAM" id="SSF56349">
    <property type="entry name" value="DNA breaking-rejoining enzymes"/>
    <property type="match status" value="1"/>
</dbReference>
<comment type="caution">
    <text evidence="8">The sequence shown here is derived from an EMBL/GenBank/DDBJ whole genome shotgun (WGS) entry which is preliminary data.</text>
</comment>
<dbReference type="PROSITE" id="PS51900">
    <property type="entry name" value="CB"/>
    <property type="match status" value="1"/>
</dbReference>
<evidence type="ECO:0000259" key="6">
    <source>
        <dbReference type="PROSITE" id="PS51898"/>
    </source>
</evidence>
<dbReference type="GO" id="GO:0006310">
    <property type="term" value="P:DNA recombination"/>
    <property type="evidence" value="ECO:0007669"/>
    <property type="project" value="UniProtKB-KW"/>
</dbReference>
<dbReference type="PROSITE" id="PS51898">
    <property type="entry name" value="TYR_RECOMBINASE"/>
    <property type="match status" value="1"/>
</dbReference>
<keyword evidence="9" id="KW-1185">Reference proteome</keyword>
<evidence type="ECO:0000256" key="3">
    <source>
        <dbReference type="ARBA" id="ARBA00023125"/>
    </source>
</evidence>
<dbReference type="Pfam" id="PF02899">
    <property type="entry name" value="Phage_int_SAM_1"/>
    <property type="match status" value="1"/>
</dbReference>
<dbReference type="PANTHER" id="PTHR30349">
    <property type="entry name" value="PHAGE INTEGRASE-RELATED"/>
    <property type="match status" value="1"/>
</dbReference>
<dbReference type="InterPro" id="IPR050090">
    <property type="entry name" value="Tyrosine_recombinase_XerCD"/>
</dbReference>
<dbReference type="Pfam" id="PF00589">
    <property type="entry name" value="Phage_integrase"/>
    <property type="match status" value="1"/>
</dbReference>
<dbReference type="InterPro" id="IPR044068">
    <property type="entry name" value="CB"/>
</dbReference>
<feature type="domain" description="Core-binding (CB)" evidence="7">
    <location>
        <begin position="23"/>
        <end position="122"/>
    </location>
</feature>
<keyword evidence="2" id="KW-0229">DNA integration</keyword>
<dbReference type="OrthoDB" id="9803188at2"/>
<reference evidence="8 9" key="1">
    <citation type="submission" date="2018-06" db="EMBL/GenBank/DDBJ databases">
        <title>Sphaerisporangium craniellae sp. nov., isolated from a marine sponge in the South China Sea.</title>
        <authorList>
            <person name="Li L."/>
        </authorList>
    </citation>
    <scope>NUCLEOTIDE SEQUENCE [LARGE SCALE GENOMIC DNA]</scope>
    <source>
        <strain evidence="8 9">LHW63015</strain>
    </source>
</reference>
<dbReference type="AlphaFoldDB" id="A0A366LJC6"/>
<dbReference type="InterPro" id="IPR010998">
    <property type="entry name" value="Integrase_recombinase_N"/>
</dbReference>
<proteinExistence type="inferred from homology"/>
<dbReference type="InterPro" id="IPR002104">
    <property type="entry name" value="Integrase_catalytic"/>
</dbReference>
<evidence type="ECO:0000256" key="5">
    <source>
        <dbReference type="PROSITE-ProRule" id="PRU01248"/>
    </source>
</evidence>
<sequence>MRVRRVVGSGKRQETYAVVDDDGQVVEIVDDYLAVCTDREYSPNTIRARAHDLKIWLVFLRMLGIDLLEATPEHVDQFAGWLRRPIPAGGLRAVEADDLPGREASTVNRALDSVWMFYEFLARRGLGMGLHTGRVRPARTGDHRGFLAGIAAGSVTERPTRLKETKRRPSTLTDSEVQRILDSCAHLRDRLLMSMMFETGCRVGQALGLRHEDVNTDQRTITLRPRDNNVNRARGKSRDPKQIPVRQTLLELYTDYLFTEYGELDCDYVFVSLWDGNGATPMSYWAVMSLVKRLRRRAGIDFHPHQFRHTHATALLRAGVRLEVAAELLTHSSTRTTSDIYGHLDTDDVVDELERTGFWGAR</sequence>
<dbReference type="Gene3D" id="1.10.150.130">
    <property type="match status" value="1"/>
</dbReference>
<dbReference type="GO" id="GO:0015074">
    <property type="term" value="P:DNA integration"/>
    <property type="evidence" value="ECO:0007669"/>
    <property type="project" value="UniProtKB-KW"/>
</dbReference>
<evidence type="ECO:0000313" key="8">
    <source>
        <dbReference type="EMBL" id="RBQ13986.1"/>
    </source>
</evidence>
<gene>
    <name evidence="8" type="ORF">DP939_43200</name>
</gene>
<dbReference type="EMBL" id="QMEY01000041">
    <property type="protein sequence ID" value="RBQ13986.1"/>
    <property type="molecule type" value="Genomic_DNA"/>
</dbReference>
<evidence type="ECO:0000313" key="9">
    <source>
        <dbReference type="Proteomes" id="UP000253303"/>
    </source>
</evidence>
<dbReference type="Proteomes" id="UP000253303">
    <property type="component" value="Unassembled WGS sequence"/>
</dbReference>
<dbReference type="Gene3D" id="1.10.443.10">
    <property type="entry name" value="Intergrase catalytic core"/>
    <property type="match status" value="1"/>
</dbReference>
<organism evidence="8 9">
    <name type="scientific">Spongiactinospora rosea</name>
    <dbReference type="NCBI Taxonomy" id="2248750"/>
    <lineage>
        <taxon>Bacteria</taxon>
        <taxon>Bacillati</taxon>
        <taxon>Actinomycetota</taxon>
        <taxon>Actinomycetes</taxon>
        <taxon>Streptosporangiales</taxon>
        <taxon>Streptosporangiaceae</taxon>
        <taxon>Spongiactinospora</taxon>
    </lineage>
</organism>
<dbReference type="PANTHER" id="PTHR30349:SF41">
    <property type="entry name" value="INTEGRASE_RECOMBINASE PROTEIN MJ0367-RELATED"/>
    <property type="match status" value="1"/>
</dbReference>
<evidence type="ECO:0000256" key="4">
    <source>
        <dbReference type="ARBA" id="ARBA00023172"/>
    </source>
</evidence>
<name>A0A366LJC6_9ACTN</name>
<dbReference type="InterPro" id="IPR013762">
    <property type="entry name" value="Integrase-like_cat_sf"/>
</dbReference>
<evidence type="ECO:0000259" key="7">
    <source>
        <dbReference type="PROSITE" id="PS51900"/>
    </source>
</evidence>
<comment type="similarity">
    <text evidence="1">Belongs to the 'phage' integrase family.</text>
</comment>
<keyword evidence="3 5" id="KW-0238">DNA-binding</keyword>
<protein>
    <submittedName>
        <fullName evidence="8">Integrase</fullName>
    </submittedName>
</protein>
<evidence type="ECO:0000256" key="1">
    <source>
        <dbReference type="ARBA" id="ARBA00008857"/>
    </source>
</evidence>
<keyword evidence="4" id="KW-0233">DNA recombination</keyword>